<accession>A0A0D2C4B6</accession>
<keyword evidence="8" id="KW-0175">Coiled coil</keyword>
<dbReference type="STRING" id="348802.A0A0D2C4B6"/>
<evidence type="ECO:0000313" key="11">
    <source>
        <dbReference type="EMBL" id="KIW59716.1"/>
    </source>
</evidence>
<keyword evidence="6" id="KW-0804">Transcription</keyword>
<evidence type="ECO:0000256" key="8">
    <source>
        <dbReference type="SAM" id="Coils"/>
    </source>
</evidence>
<dbReference type="InterPro" id="IPR001138">
    <property type="entry name" value="Zn2Cys6_DnaBD"/>
</dbReference>
<dbReference type="SUPFAM" id="SSF57701">
    <property type="entry name" value="Zn2/Cys6 DNA-binding domain"/>
    <property type="match status" value="1"/>
</dbReference>
<feature type="compositionally biased region" description="Basic and acidic residues" evidence="9">
    <location>
        <begin position="128"/>
        <end position="138"/>
    </location>
</feature>
<dbReference type="GO" id="GO:0006351">
    <property type="term" value="P:DNA-templated transcription"/>
    <property type="evidence" value="ECO:0007669"/>
    <property type="project" value="InterPro"/>
</dbReference>
<feature type="domain" description="Zn(2)-C6 fungal-type" evidence="10">
    <location>
        <begin position="10"/>
        <end position="39"/>
    </location>
</feature>
<gene>
    <name evidence="11" type="ORF">PV05_04150</name>
</gene>
<keyword evidence="5" id="KW-0238">DNA-binding</keyword>
<dbReference type="Pfam" id="PF04082">
    <property type="entry name" value="Fungal_trans"/>
    <property type="match status" value="1"/>
</dbReference>
<sequence length="663" mass="74922">MDSRPRVAHACDRCRRMRTKCSGGVRCIKCEVDGAECTYSDRKRERAKKELIESKSSVAELQAKNEKLANLLADLVASTEGDSEARSLALQYLEDQEYEDTPHNVSSGPGSSRFPHDPAQGTPPTGGRDTEPDREMHIELPGQGEHSGWRSPSDFNLVGPSRLSHLSQMILTDNEPSPTEKYPPAAWTKATNDDNLVQHLISLYFSWEYPVFASLSREHFLLDFHTGNERFCSSLLVNAMLALGARFSDLVEVRKDKDNRGTAGDQFYEEAQRLLGFEDIPSLNKVQALGLMSLRQASCGHDVSGWHLSRYAMRTALDLDLHLADSQDRRADRLLYSNPERQVSAATFWGSYTLEQAWCLCIGRSSQVTLEETLVRKPVKIDEIEHEPWQPYTDQGIHGDRSLHQPSNLRSVYKAFAELSEIVHKTNLCLQSEDTRDITARVRALYTEYLQFYGSLPDALRLGGNSTPPVLFAHIYYHFAVLLLFRPFYNTGILDTVAFTRLVCAEATENILSLVKAYQNIYSLRRTPAFFPYLVMTAELARMADHKTGPNNHRIYHTPSIKYLAELASAHPFATRAMVICKFFREGWEIELAPEDDCEVPRGVPQDIDLPHKLTFFRPDADLERHHRGTSSLEPLRSGSTAKLRFVPFPQQGSHLGNMTLST</sequence>
<evidence type="ECO:0000313" key="12">
    <source>
        <dbReference type="Proteomes" id="UP000054342"/>
    </source>
</evidence>
<dbReference type="OrthoDB" id="2162761at2759"/>
<keyword evidence="2" id="KW-0479">Metal-binding</keyword>
<dbReference type="InterPro" id="IPR007219">
    <property type="entry name" value="XnlR_reg_dom"/>
</dbReference>
<dbReference type="Proteomes" id="UP000054342">
    <property type="component" value="Unassembled WGS sequence"/>
</dbReference>
<keyword evidence="4" id="KW-0805">Transcription regulation</keyword>
<feature type="region of interest" description="Disordered" evidence="9">
    <location>
        <begin position="98"/>
        <end position="151"/>
    </location>
</feature>
<dbReference type="SMART" id="SM00906">
    <property type="entry name" value="Fungal_trans"/>
    <property type="match status" value="1"/>
</dbReference>
<dbReference type="CDD" id="cd12148">
    <property type="entry name" value="fungal_TF_MHR"/>
    <property type="match status" value="1"/>
</dbReference>
<dbReference type="PANTHER" id="PTHR31313">
    <property type="entry name" value="TY1 ENHANCER ACTIVATOR"/>
    <property type="match status" value="1"/>
</dbReference>
<organism evidence="11 12">
    <name type="scientific">Exophiala xenobiotica</name>
    <dbReference type="NCBI Taxonomy" id="348802"/>
    <lineage>
        <taxon>Eukaryota</taxon>
        <taxon>Fungi</taxon>
        <taxon>Dikarya</taxon>
        <taxon>Ascomycota</taxon>
        <taxon>Pezizomycotina</taxon>
        <taxon>Eurotiomycetes</taxon>
        <taxon>Chaetothyriomycetidae</taxon>
        <taxon>Chaetothyriales</taxon>
        <taxon>Herpotrichiellaceae</taxon>
        <taxon>Exophiala</taxon>
    </lineage>
</organism>
<dbReference type="InterPro" id="IPR051615">
    <property type="entry name" value="Transcr_Regulatory_Elem"/>
</dbReference>
<reference evidence="11 12" key="1">
    <citation type="submission" date="2015-01" db="EMBL/GenBank/DDBJ databases">
        <title>The Genome Sequence of Exophiala xenobiotica CBS118157.</title>
        <authorList>
            <consortium name="The Broad Institute Genomics Platform"/>
            <person name="Cuomo C."/>
            <person name="de Hoog S."/>
            <person name="Gorbushina A."/>
            <person name="Stielow B."/>
            <person name="Teixiera M."/>
            <person name="Abouelleil A."/>
            <person name="Chapman S.B."/>
            <person name="Priest M."/>
            <person name="Young S.K."/>
            <person name="Wortman J."/>
            <person name="Nusbaum C."/>
            <person name="Birren B."/>
        </authorList>
    </citation>
    <scope>NUCLEOTIDE SEQUENCE [LARGE SCALE GENOMIC DNA]</scope>
    <source>
        <strain evidence="11 12">CBS 118157</strain>
    </source>
</reference>
<dbReference type="GO" id="GO:0008270">
    <property type="term" value="F:zinc ion binding"/>
    <property type="evidence" value="ECO:0007669"/>
    <property type="project" value="InterPro"/>
</dbReference>
<dbReference type="InterPro" id="IPR036864">
    <property type="entry name" value="Zn2-C6_fun-type_DNA-bd_sf"/>
</dbReference>
<dbReference type="GeneID" id="25326058"/>
<dbReference type="RefSeq" id="XP_013320300.1">
    <property type="nucleotide sequence ID" value="XM_013464846.1"/>
</dbReference>
<evidence type="ECO:0000256" key="1">
    <source>
        <dbReference type="ARBA" id="ARBA00004123"/>
    </source>
</evidence>
<proteinExistence type="predicted"/>
<keyword evidence="3" id="KW-0862">Zinc</keyword>
<name>A0A0D2C4B6_9EURO</name>
<comment type="subcellular location">
    <subcellularLocation>
        <location evidence="1">Nucleus</location>
    </subcellularLocation>
</comment>
<feature type="coiled-coil region" evidence="8">
    <location>
        <begin position="44"/>
        <end position="78"/>
    </location>
</feature>
<dbReference type="PROSITE" id="PS00463">
    <property type="entry name" value="ZN2_CY6_FUNGAL_1"/>
    <property type="match status" value="1"/>
</dbReference>
<evidence type="ECO:0000256" key="3">
    <source>
        <dbReference type="ARBA" id="ARBA00022833"/>
    </source>
</evidence>
<dbReference type="SMART" id="SM00066">
    <property type="entry name" value="GAL4"/>
    <property type="match status" value="1"/>
</dbReference>
<evidence type="ECO:0000259" key="10">
    <source>
        <dbReference type="PROSITE" id="PS50048"/>
    </source>
</evidence>
<evidence type="ECO:0000256" key="2">
    <source>
        <dbReference type="ARBA" id="ARBA00022723"/>
    </source>
</evidence>
<dbReference type="PANTHER" id="PTHR31313:SF4">
    <property type="entry name" value="CONIDIAL DEVELOPMENT PROTEIN FLUFFY"/>
    <property type="match status" value="1"/>
</dbReference>
<dbReference type="GO" id="GO:0003677">
    <property type="term" value="F:DNA binding"/>
    <property type="evidence" value="ECO:0007669"/>
    <property type="project" value="UniProtKB-KW"/>
</dbReference>
<dbReference type="Gene3D" id="4.10.240.10">
    <property type="entry name" value="Zn(2)-C6 fungal-type DNA-binding domain"/>
    <property type="match status" value="1"/>
</dbReference>
<evidence type="ECO:0000256" key="5">
    <source>
        <dbReference type="ARBA" id="ARBA00023125"/>
    </source>
</evidence>
<dbReference type="Pfam" id="PF00172">
    <property type="entry name" value="Zn_clus"/>
    <property type="match status" value="1"/>
</dbReference>
<evidence type="ECO:0000256" key="7">
    <source>
        <dbReference type="ARBA" id="ARBA00023242"/>
    </source>
</evidence>
<evidence type="ECO:0000256" key="6">
    <source>
        <dbReference type="ARBA" id="ARBA00023163"/>
    </source>
</evidence>
<evidence type="ECO:0000256" key="9">
    <source>
        <dbReference type="SAM" id="MobiDB-lite"/>
    </source>
</evidence>
<dbReference type="GO" id="GO:0005634">
    <property type="term" value="C:nucleus"/>
    <property type="evidence" value="ECO:0007669"/>
    <property type="project" value="UniProtKB-SubCell"/>
</dbReference>
<keyword evidence="7" id="KW-0539">Nucleus</keyword>
<dbReference type="PROSITE" id="PS50048">
    <property type="entry name" value="ZN2_CY6_FUNGAL_2"/>
    <property type="match status" value="1"/>
</dbReference>
<dbReference type="AlphaFoldDB" id="A0A0D2C4B6"/>
<keyword evidence="12" id="KW-1185">Reference proteome</keyword>
<dbReference type="GO" id="GO:0000981">
    <property type="term" value="F:DNA-binding transcription factor activity, RNA polymerase II-specific"/>
    <property type="evidence" value="ECO:0007669"/>
    <property type="project" value="InterPro"/>
</dbReference>
<dbReference type="HOGENOM" id="CLU_007003_0_2_1"/>
<evidence type="ECO:0000256" key="4">
    <source>
        <dbReference type="ARBA" id="ARBA00023015"/>
    </source>
</evidence>
<protein>
    <recommendedName>
        <fullName evidence="10">Zn(2)-C6 fungal-type domain-containing protein</fullName>
    </recommendedName>
</protein>
<dbReference type="EMBL" id="KN847318">
    <property type="protein sequence ID" value="KIW59716.1"/>
    <property type="molecule type" value="Genomic_DNA"/>
</dbReference>
<dbReference type="CDD" id="cd00067">
    <property type="entry name" value="GAL4"/>
    <property type="match status" value="1"/>
</dbReference>